<keyword evidence="4" id="KW-0479">Metal-binding</keyword>
<dbReference type="InterPro" id="IPR058240">
    <property type="entry name" value="rSAM_sf"/>
</dbReference>
<evidence type="ECO:0000256" key="2">
    <source>
        <dbReference type="ARBA" id="ARBA00022679"/>
    </source>
</evidence>
<dbReference type="SFLD" id="SFLDG01082">
    <property type="entry name" value="B12-binding_domain_containing"/>
    <property type="match status" value="1"/>
</dbReference>
<dbReference type="InterPro" id="IPR051198">
    <property type="entry name" value="BchE-like"/>
</dbReference>
<evidence type="ECO:0000256" key="4">
    <source>
        <dbReference type="ARBA" id="ARBA00022723"/>
    </source>
</evidence>
<reference evidence="9 10" key="1">
    <citation type="journal article" date="2019" name="Nat. Microbiol.">
        <title>Expanding anaerobic alkane metabolism in the domain of Archaea.</title>
        <authorList>
            <person name="Wang Y."/>
            <person name="Wegener G."/>
            <person name="Hou J."/>
            <person name="Wang F."/>
            <person name="Xiao X."/>
        </authorList>
    </citation>
    <scope>NUCLEOTIDE SEQUENCE [LARGE SCALE GENOMIC DNA]</scope>
    <source>
        <strain evidence="9">WYZ-LMO10</strain>
    </source>
</reference>
<evidence type="ECO:0000259" key="7">
    <source>
        <dbReference type="PROSITE" id="PS51332"/>
    </source>
</evidence>
<keyword evidence="6" id="KW-0411">Iron-sulfur</keyword>
<feature type="domain" description="Radical SAM core" evidence="8">
    <location>
        <begin position="188"/>
        <end position="307"/>
    </location>
</feature>
<dbReference type="PANTHER" id="PTHR43409">
    <property type="entry name" value="ANAEROBIC MAGNESIUM-PROTOPORPHYRIN IX MONOMETHYL ESTER CYCLASE-RELATED"/>
    <property type="match status" value="1"/>
</dbReference>
<dbReference type="Pfam" id="PF04055">
    <property type="entry name" value="Radical_SAM"/>
    <property type="match status" value="1"/>
</dbReference>
<keyword evidence="2" id="KW-0808">Transferase</keyword>
<dbReference type="AlphaFoldDB" id="A0A523BEC3"/>
<organism evidence="9 10">
    <name type="scientific">Thermoproteota archaeon</name>
    <dbReference type="NCBI Taxonomy" id="2056631"/>
    <lineage>
        <taxon>Archaea</taxon>
        <taxon>Thermoproteota</taxon>
    </lineage>
</organism>
<dbReference type="GO" id="GO:0003824">
    <property type="term" value="F:catalytic activity"/>
    <property type="evidence" value="ECO:0007669"/>
    <property type="project" value="InterPro"/>
</dbReference>
<comment type="caution">
    <text evidence="9">The sequence shown here is derived from an EMBL/GenBank/DDBJ whole genome shotgun (WGS) entry which is preliminary data.</text>
</comment>
<dbReference type="InterPro" id="IPR006158">
    <property type="entry name" value="Cobalamin-bd"/>
</dbReference>
<evidence type="ECO:0000256" key="6">
    <source>
        <dbReference type="ARBA" id="ARBA00023014"/>
    </source>
</evidence>
<dbReference type="Pfam" id="PF02310">
    <property type="entry name" value="B12-binding"/>
    <property type="match status" value="1"/>
</dbReference>
<dbReference type="CDD" id="cd01335">
    <property type="entry name" value="Radical_SAM"/>
    <property type="match status" value="1"/>
</dbReference>
<name>A0A523BEC3_9CREN</name>
<dbReference type="GO" id="GO:0046872">
    <property type="term" value="F:metal ion binding"/>
    <property type="evidence" value="ECO:0007669"/>
    <property type="project" value="UniProtKB-KW"/>
</dbReference>
<dbReference type="InterPro" id="IPR036724">
    <property type="entry name" value="Cobalamin-bd_sf"/>
</dbReference>
<evidence type="ECO:0000256" key="1">
    <source>
        <dbReference type="ARBA" id="ARBA00001966"/>
    </source>
</evidence>
<evidence type="ECO:0000313" key="10">
    <source>
        <dbReference type="Proteomes" id="UP000315399"/>
    </source>
</evidence>
<dbReference type="InterPro" id="IPR034466">
    <property type="entry name" value="Methyltransferase_Class_B"/>
</dbReference>
<dbReference type="InterPro" id="IPR007197">
    <property type="entry name" value="rSAM"/>
</dbReference>
<dbReference type="SUPFAM" id="SSF52242">
    <property type="entry name" value="Cobalamin (vitamin B12)-binding domain"/>
    <property type="match status" value="1"/>
</dbReference>
<dbReference type="CDD" id="cd02068">
    <property type="entry name" value="radical_SAM_B12_BD"/>
    <property type="match status" value="1"/>
</dbReference>
<feature type="non-terminal residue" evidence="9">
    <location>
        <position position="307"/>
    </location>
</feature>
<dbReference type="Proteomes" id="UP000315399">
    <property type="component" value="Unassembled WGS sequence"/>
</dbReference>
<protein>
    <submittedName>
        <fullName evidence="9">B12-binding domain-containing radical SAM protein</fullName>
    </submittedName>
</protein>
<evidence type="ECO:0000256" key="5">
    <source>
        <dbReference type="ARBA" id="ARBA00023004"/>
    </source>
</evidence>
<keyword evidence="5" id="KW-0408">Iron</keyword>
<dbReference type="PANTHER" id="PTHR43409:SF7">
    <property type="entry name" value="BLL1977 PROTEIN"/>
    <property type="match status" value="1"/>
</dbReference>
<dbReference type="SFLD" id="SFLDG01123">
    <property type="entry name" value="methyltransferase_(Class_B)"/>
    <property type="match status" value="1"/>
</dbReference>
<dbReference type="SUPFAM" id="SSF102114">
    <property type="entry name" value="Radical SAM enzymes"/>
    <property type="match status" value="1"/>
</dbReference>
<dbReference type="PROSITE" id="PS51332">
    <property type="entry name" value="B12_BINDING"/>
    <property type="match status" value="1"/>
</dbReference>
<proteinExistence type="predicted"/>
<evidence type="ECO:0000313" key="9">
    <source>
        <dbReference type="EMBL" id="TDA39297.1"/>
    </source>
</evidence>
<dbReference type="SFLD" id="SFLDS00029">
    <property type="entry name" value="Radical_SAM"/>
    <property type="match status" value="1"/>
</dbReference>
<comment type="cofactor">
    <cofactor evidence="1">
        <name>[4Fe-4S] cluster</name>
        <dbReference type="ChEBI" id="CHEBI:49883"/>
    </cofactor>
</comment>
<keyword evidence="3" id="KW-0949">S-adenosyl-L-methionine</keyword>
<dbReference type="GO" id="GO:0031419">
    <property type="term" value="F:cobalamin binding"/>
    <property type="evidence" value="ECO:0007669"/>
    <property type="project" value="InterPro"/>
</dbReference>
<dbReference type="PROSITE" id="PS51918">
    <property type="entry name" value="RADICAL_SAM"/>
    <property type="match status" value="1"/>
</dbReference>
<gene>
    <name evidence="9" type="ORF">DSO08_02565</name>
</gene>
<accession>A0A523BEC3</accession>
<evidence type="ECO:0000256" key="3">
    <source>
        <dbReference type="ARBA" id="ARBA00022691"/>
    </source>
</evidence>
<dbReference type="InterPro" id="IPR023404">
    <property type="entry name" value="rSAM_horseshoe"/>
</dbReference>
<dbReference type="Gene3D" id="3.40.50.280">
    <property type="entry name" value="Cobalamin-binding domain"/>
    <property type="match status" value="1"/>
</dbReference>
<dbReference type="EMBL" id="QNVH01000016">
    <property type="protein sequence ID" value="TDA39297.1"/>
    <property type="molecule type" value="Genomic_DNA"/>
</dbReference>
<evidence type="ECO:0000259" key="8">
    <source>
        <dbReference type="PROSITE" id="PS51918"/>
    </source>
</evidence>
<feature type="domain" description="B12-binding" evidence="7">
    <location>
        <begin position="12"/>
        <end position="145"/>
    </location>
</feature>
<dbReference type="Gene3D" id="3.80.30.20">
    <property type="entry name" value="tm_1862 like domain"/>
    <property type="match status" value="1"/>
</dbReference>
<dbReference type="GO" id="GO:0051539">
    <property type="term" value="F:4 iron, 4 sulfur cluster binding"/>
    <property type="evidence" value="ECO:0007669"/>
    <property type="project" value="UniProtKB-KW"/>
</dbReference>
<sequence>MKVVLVNPPTTAPLETVATLGLKAPPLGLAYVAAAVRKDGHDVSIIDSPALDVSHHKLGEILQKEHPDVIGVTSTTPTIYDAMKAVTIAKDVCPDSITVMGGCHITSLPEETLAECRSLDVGVIGEGEATIVDLLRAIETKRPLSEVDGIVYRNGEKVVKTRPRRLIENLDEIPFPARDLLPLDRYTVLGERHRLGNILTSRGCPFRCIFCSSSQFYGRRFRARSPKNVVDEIEELISKYKIKSFEIVDDTFTVDKKRAVEIAEEIIRRGLEIWWACGSRVDLVSRELLQIMKKAGCGLIYYGIESG</sequence>